<feature type="compositionally biased region" description="Polar residues" evidence="1">
    <location>
        <begin position="493"/>
        <end position="502"/>
    </location>
</feature>
<feature type="compositionally biased region" description="Basic and acidic residues" evidence="1">
    <location>
        <begin position="2410"/>
        <end position="2419"/>
    </location>
</feature>
<feature type="region of interest" description="Disordered" evidence="1">
    <location>
        <begin position="1090"/>
        <end position="1137"/>
    </location>
</feature>
<organism evidence="2 3">
    <name type="scientific">Ascodesmis nigricans</name>
    <dbReference type="NCBI Taxonomy" id="341454"/>
    <lineage>
        <taxon>Eukaryota</taxon>
        <taxon>Fungi</taxon>
        <taxon>Dikarya</taxon>
        <taxon>Ascomycota</taxon>
        <taxon>Pezizomycotina</taxon>
        <taxon>Pezizomycetes</taxon>
        <taxon>Pezizales</taxon>
        <taxon>Ascodesmidaceae</taxon>
        <taxon>Ascodesmis</taxon>
    </lineage>
</organism>
<feature type="compositionally biased region" description="Basic and acidic residues" evidence="1">
    <location>
        <begin position="291"/>
        <end position="304"/>
    </location>
</feature>
<feature type="compositionally biased region" description="Polar residues" evidence="1">
    <location>
        <begin position="2620"/>
        <end position="2634"/>
    </location>
</feature>
<feature type="compositionally biased region" description="Polar residues" evidence="1">
    <location>
        <begin position="2135"/>
        <end position="2166"/>
    </location>
</feature>
<feature type="compositionally biased region" description="Polar residues" evidence="1">
    <location>
        <begin position="2484"/>
        <end position="2496"/>
    </location>
</feature>
<feature type="compositionally biased region" description="Pro residues" evidence="1">
    <location>
        <begin position="789"/>
        <end position="805"/>
    </location>
</feature>
<feature type="compositionally biased region" description="Pro residues" evidence="1">
    <location>
        <begin position="2352"/>
        <end position="2362"/>
    </location>
</feature>
<feature type="region of interest" description="Disordered" evidence="1">
    <location>
        <begin position="1355"/>
        <end position="1376"/>
    </location>
</feature>
<feature type="compositionally biased region" description="Acidic residues" evidence="1">
    <location>
        <begin position="48"/>
        <end position="57"/>
    </location>
</feature>
<feature type="compositionally biased region" description="Basic and acidic residues" evidence="1">
    <location>
        <begin position="416"/>
        <end position="431"/>
    </location>
</feature>
<feature type="region of interest" description="Disordered" evidence="1">
    <location>
        <begin position="1155"/>
        <end position="1247"/>
    </location>
</feature>
<feature type="region of interest" description="Disordered" evidence="1">
    <location>
        <begin position="1529"/>
        <end position="1572"/>
    </location>
</feature>
<feature type="compositionally biased region" description="Pro residues" evidence="1">
    <location>
        <begin position="2071"/>
        <end position="2093"/>
    </location>
</feature>
<feature type="compositionally biased region" description="Basic and acidic residues" evidence="1">
    <location>
        <begin position="842"/>
        <end position="853"/>
    </location>
</feature>
<feature type="compositionally biased region" description="Polar residues" evidence="1">
    <location>
        <begin position="216"/>
        <end position="233"/>
    </location>
</feature>
<proteinExistence type="predicted"/>
<feature type="compositionally biased region" description="Polar residues" evidence="1">
    <location>
        <begin position="432"/>
        <end position="441"/>
    </location>
</feature>
<feature type="compositionally biased region" description="Polar residues" evidence="1">
    <location>
        <begin position="696"/>
        <end position="715"/>
    </location>
</feature>
<sequence>MSAPQSSSNDPSVSISSPSSSAFKTNVHRNKTQRWVNAPKVDYGGGWGDDDDDDDEYPPAHSPYATTSTSPTLPVATPPPQQLRRKNSFERGDDVPERISTPNPLTTADAKEPERVPSPPTEKANQPNNNENTPAKVEQYGLREKIPPPLSDPEPKPKSATLPPAELEVKHFQQQPESNEQMYQYQQPIPSPAESTLETIPEGSAPKPSSAAAVATNPTSTSPQLQADTQAKKSPTYADFETYSVSTFSPPSRSTSSAASSLRTPPSIMDPASPQATVGTASPARIIRPSDIYKRHQAEVRGDSSHPSVDTVMRPQIVDVPAPQRPRQVSDARPPGGPPQHRMPTREFRDGQGPQNQQHPQQIWPAPQPYHSGPPRFHPQQRGDDHRSYSLSSGNHPSDFYPHQAQHGRPRQFSDAPHRVGPRERIGDDSRSYSLTNNSPQFRGPRMVYSRERLDESRSYSLNSGSARPPSSGRERAPMAVPPPMPEYRNRSESQGPQSTSYDEIDFISGYADRSEEFLKPRPFVPPARGDSRAPPSTTPHGGANTTQNDASKTSQFVHEIVEGAFKRSETFQPERAPERSDSGADVTSPILGPSTESSTPIDTQLNPPSVEVKPPRPLSFERRDVNEKRSSIPIIIPQMPEPNVGIMESTTPTPSSETTTSTVTSTGSPDEISEFIGELKRANSPTMDCNVAPSPMTTPRAASSPVNASQSVSHSLAIPAAQNNARESVGVFSEIYDSYWDDAYPTGDGAADSKSSTPPPPPPPLQPKSPLRSTSPTEKTVETMQRLSPPPQEQLKRPSPPPLVVPEKPSRHDEPPSASTIAETPDSEMFQLIAASNQYLDRNRTVREKPKTEAPPPPAAEPVKDESDAATPTLEEAPPNADGASTPTQKTVTGSDGLEAISGPVISQKPKPLGAEDEPEDDQSEFAKELLNQFSRPQTLMLKDTMPMRLPSGTQLMPPMPPLNKDDASKDEKVPDAVNFEMEGAEEKEVAVKAKSTEEATPRPATPPTSEFEKQRRQKASPERPAVFQDMKQIAALSSPVERAQAYNDLRVHILRQPSPLHEWLQHQMEHNNGQQLLEATIVEIRPGVGPRKSKSRMHLHSLSQSNSVSSQRAASGAHDPLPPPPPPGLEEHGSGKEKLKAGAVKLGGWMRKVTHKGHASKESESNSSSVKHQSGSGGCGGNISPSGSSKHGLASMVNLVSHGSKKESVSGHVTARPHTANPLGAAKEQQPVSKEQLQVPVWPKQSLEGKRMNEVSITSERGIGHSQGLAAYPQPMQTQHAPVKESNLPPHSSIESKDLPRDSSGRALSIASSTAETVSSASAEVNRLPHISTQHQPLKPAQALRLETKFLPRSDSNLTTPTVTTAVTDDTRQATPLQFYPNTAAVTEASQSDVDPDFAPPNPQFAPSNRFPRRTDSLPTNSLSSSLSDSPADVQFPRPPGSRSGSITSSLMGNTILAPSHSSASFKAGDDDDLYSVPRSTVTQEHAASGIAPMAPTRPGAPGAVQHDAAHQPETAEERLLQAQTLHPHVPRPSPPLKDDNDALRPGDMGSPFTHQTKSMERSPSHQLQQQNGYQVYAPAMHSPAETMTAPPMGPPPVIPVPSTNAYPQYPPPAIQPIYSEPQLPSEQSPDAHHSPMGSADSTPRQLQQPFGPPVNAQHGPPQRLEGMQQMQNVAAMRAFPPQGQQQGPPPRDGPGGQQFHGPYPRGQYPTPSPGQQQMHPPPPSNFSQPPPFPHNQQPPQGPPQPPKTPDLRPLSPTRRNSSNLMKAISGFSPRQPSSPEGKKDKSKRSSFLGGLKANSKEGPVQGGSPTVQRPPSAQWTPAQMQYHQQQSAARPPSRQNTLLQMQQSPPPQPQQQKPPKRGSLFSKLGEKKEKKDKDKDKDKGNHKKGFSVDMFGRASNAASSLTKRTGTTTLATIQQEQQQPKIYDPKTGEYITYEQAKQRGTLNTGAYGYNPQVVPPPQFVHPPPQPQPQLQPHHPPPRNSPPSVASGVSALSESDARRQSSQFSGHSPGMQYSVPTPGSIARRSPIPSPAPSGQMYSPPPPPPHVQPTPPPHTPQHDLPREEIPPPSSPSAPVSPPSPPPQLPPLPSFDTHLPQSSSPPATANNEKSSPSSRSQLFSGDFSPSLLQHRPSTQSSQSPPAGREVNTSSGVSELSRQSSTAYYAPQTPVAAKGGYEIPPLPGVPVFPGQQPAQQQTQQSVQVSPHLSPQQIVQLPPQVPQQQQQQPPVHGHQRQPSYSLFPPKPEHVRQPSETADEQEQERDHTVSPPTPGQPGAIPTGSTSDVSPEEERGSVTGGLAGAVRNEGDRTPTPQQIPPPLGMDSPRPGFPSGAYQQQQMPMRPGEGYPQPHPRSPPPQGQYPQQQQQQGAYGPYQPPPHQRPPQQQPPAGFRGPSPSPAPGSASPEMGRRMDERPPQHVFQPPQQGLGGPPLNFPQHPHQGPGSPPNFPHPHQGPSSPPNFPHAHQPRPFPAASSVPVSRAPTTATSPPRSNTQPPQPPQHTRNTHPTHSPNTDPPPPTPPKDSPKLKPKRLGKKLAGKFTFGGGAKKAEPKEEMGVVDVGAFLKSAKTPPPVLRMEQQQQQQQQQQQPVQGLRVGETVQEEKREEKEEKEEKHDSSPSTATASKSNPISPTATTAATAVVGAGAIAIASTSTPPPASSSPVSASMSQPTPSTTSPQIPQGIVEMEDTSPPVKFSPMDEKGASDDEDEEGGYKMSATAFPGQAWEPEFFGY</sequence>
<feature type="compositionally biased region" description="Low complexity" evidence="1">
    <location>
        <begin position="1"/>
        <end position="21"/>
    </location>
</feature>
<feature type="compositionally biased region" description="Low complexity" evidence="1">
    <location>
        <begin position="2662"/>
        <end position="2683"/>
    </location>
</feature>
<feature type="compositionally biased region" description="Basic and acidic residues" evidence="1">
    <location>
        <begin position="2061"/>
        <end position="2070"/>
    </location>
</feature>
<feature type="region of interest" description="Disordered" evidence="1">
    <location>
        <begin position="2652"/>
        <end position="2722"/>
    </location>
</feature>
<feature type="compositionally biased region" description="Low complexity" evidence="1">
    <location>
        <begin position="2190"/>
        <end position="2240"/>
    </location>
</feature>
<dbReference type="STRING" id="341454.A0A4V3SHZ1"/>
<feature type="compositionally biased region" description="Low complexity" evidence="1">
    <location>
        <begin position="1419"/>
        <end position="1433"/>
    </location>
</feature>
<feature type="compositionally biased region" description="Polar residues" evidence="1">
    <location>
        <begin position="535"/>
        <end position="557"/>
    </location>
</feature>
<feature type="compositionally biased region" description="Basic residues" evidence="1">
    <location>
        <begin position="2530"/>
        <end position="2540"/>
    </location>
</feature>
<feature type="compositionally biased region" description="Basic and acidic residues" evidence="1">
    <location>
        <begin position="2603"/>
        <end position="2619"/>
    </location>
</feature>
<feature type="compositionally biased region" description="Low complexity" evidence="1">
    <location>
        <begin position="244"/>
        <end position="267"/>
    </location>
</feature>
<evidence type="ECO:0000313" key="2">
    <source>
        <dbReference type="EMBL" id="TGZ78074.1"/>
    </source>
</evidence>
<feature type="compositionally biased region" description="Pro residues" evidence="1">
    <location>
        <begin position="758"/>
        <end position="768"/>
    </location>
</feature>
<feature type="compositionally biased region" description="Basic and acidic residues" evidence="1">
    <location>
        <begin position="965"/>
        <end position="976"/>
    </location>
</feature>
<feature type="compositionally biased region" description="Basic and acidic residues" evidence="1">
    <location>
        <begin position="986"/>
        <end position="1002"/>
    </location>
</feature>
<feature type="compositionally biased region" description="Low complexity" evidence="1">
    <location>
        <begin position="2581"/>
        <end position="2591"/>
    </location>
</feature>
<dbReference type="EMBL" id="ML220146">
    <property type="protein sequence ID" value="TGZ78074.1"/>
    <property type="molecule type" value="Genomic_DNA"/>
</dbReference>
<feature type="compositionally biased region" description="Basic and acidic residues" evidence="1">
    <location>
        <begin position="560"/>
        <end position="570"/>
    </location>
</feature>
<feature type="compositionally biased region" description="Low complexity" evidence="1">
    <location>
        <begin position="650"/>
        <end position="670"/>
    </location>
</feature>
<feature type="compositionally biased region" description="Polar residues" evidence="1">
    <location>
        <begin position="595"/>
        <end position="608"/>
    </location>
</feature>
<dbReference type="Proteomes" id="UP000298138">
    <property type="component" value="Unassembled WGS sequence"/>
</dbReference>
<feature type="compositionally biased region" description="Polar residues" evidence="1">
    <location>
        <begin position="884"/>
        <end position="895"/>
    </location>
</feature>
<name>A0A4V3SHZ1_9PEZI</name>
<feature type="compositionally biased region" description="Polar residues" evidence="1">
    <location>
        <begin position="2099"/>
        <end position="2123"/>
    </location>
</feature>
<feature type="compositionally biased region" description="Basic and acidic residues" evidence="1">
    <location>
        <begin position="1871"/>
        <end position="1886"/>
    </location>
</feature>
<keyword evidence="3" id="KW-1185">Reference proteome</keyword>
<feature type="compositionally biased region" description="Acidic residues" evidence="1">
    <location>
        <begin position="916"/>
        <end position="925"/>
    </location>
</feature>
<feature type="region of interest" description="Disordered" evidence="1">
    <location>
        <begin position="1587"/>
        <end position="1911"/>
    </location>
</feature>
<feature type="region of interest" description="Disordered" evidence="1">
    <location>
        <begin position="2571"/>
        <end position="2634"/>
    </location>
</feature>
<feature type="compositionally biased region" description="Basic and acidic residues" evidence="1">
    <location>
        <begin position="620"/>
        <end position="631"/>
    </location>
</feature>
<feature type="region of interest" description="Disordered" evidence="1">
    <location>
        <begin position="1482"/>
        <end position="1516"/>
    </location>
</feature>
<feature type="compositionally biased region" description="Low complexity" evidence="1">
    <location>
        <begin position="1361"/>
        <end position="1370"/>
    </location>
</feature>
<feature type="region of interest" description="Disordered" evidence="1">
    <location>
        <begin position="1949"/>
        <end position="2557"/>
    </location>
</feature>
<feature type="compositionally biased region" description="Low complexity" evidence="1">
    <location>
        <begin position="2363"/>
        <end position="2376"/>
    </location>
</feature>
<feature type="region of interest" description="Disordered" evidence="1">
    <location>
        <begin position="741"/>
        <end position="1029"/>
    </location>
</feature>
<gene>
    <name evidence="2" type="ORF">EX30DRAFT_398143</name>
</gene>
<feature type="region of interest" description="Disordered" evidence="1">
    <location>
        <begin position="1"/>
        <end position="716"/>
    </location>
</feature>
<feature type="compositionally biased region" description="Polar residues" evidence="1">
    <location>
        <begin position="1642"/>
        <end position="1651"/>
    </location>
</feature>
<feature type="compositionally biased region" description="Low complexity" evidence="1">
    <location>
        <begin position="201"/>
        <end position="215"/>
    </location>
</feature>
<feature type="compositionally biased region" description="Basic and acidic residues" evidence="1">
    <location>
        <begin position="449"/>
        <end position="458"/>
    </location>
</feature>
<evidence type="ECO:0000313" key="3">
    <source>
        <dbReference type="Proteomes" id="UP000298138"/>
    </source>
</evidence>
<feature type="region of interest" description="Disordered" evidence="1">
    <location>
        <begin position="1274"/>
        <end position="1309"/>
    </location>
</feature>
<feature type="region of interest" description="Disordered" evidence="1">
    <location>
        <begin position="1389"/>
        <end position="1452"/>
    </location>
</feature>
<feature type="compositionally biased region" description="Pro residues" evidence="1">
    <location>
        <begin position="1960"/>
        <end position="1987"/>
    </location>
</feature>
<feature type="compositionally biased region" description="Polar residues" evidence="1">
    <location>
        <begin position="172"/>
        <end position="198"/>
    </location>
</feature>
<feature type="compositionally biased region" description="Basic and acidic residues" evidence="1">
    <location>
        <begin position="1296"/>
        <end position="1306"/>
    </location>
</feature>
<feature type="compositionally biased region" description="Pro residues" evidence="1">
    <location>
        <begin position="1722"/>
        <end position="1736"/>
    </location>
</feature>
<feature type="compositionally biased region" description="Pro residues" evidence="1">
    <location>
        <begin position="2516"/>
        <end position="2525"/>
    </location>
</feature>
<evidence type="ECO:0000256" key="1">
    <source>
        <dbReference type="SAM" id="MobiDB-lite"/>
    </source>
</evidence>
<reference evidence="2 3" key="1">
    <citation type="submission" date="2019-04" db="EMBL/GenBank/DDBJ databases">
        <title>Comparative genomics and transcriptomics to analyze fruiting body development in filamentous ascomycetes.</title>
        <authorList>
            <consortium name="DOE Joint Genome Institute"/>
            <person name="Lutkenhaus R."/>
            <person name="Traeger S."/>
            <person name="Breuer J."/>
            <person name="Kuo A."/>
            <person name="Lipzen A."/>
            <person name="Pangilinan J."/>
            <person name="Dilworth D."/>
            <person name="Sandor L."/>
            <person name="Poggeler S."/>
            <person name="Barry K."/>
            <person name="Grigoriev I.V."/>
            <person name="Nowrousian M."/>
        </authorList>
    </citation>
    <scope>NUCLEOTIDE SEQUENCE [LARGE SCALE GENOMIC DNA]</scope>
    <source>
        <strain evidence="2 3">CBS 389.68</strain>
    </source>
</reference>
<feature type="compositionally biased region" description="Low complexity" evidence="1">
    <location>
        <begin position="2390"/>
        <end position="2408"/>
    </location>
</feature>
<dbReference type="OrthoDB" id="5431134at2759"/>
<feature type="compositionally biased region" description="Low complexity" evidence="1">
    <location>
        <begin position="1102"/>
        <end position="1117"/>
    </location>
</feature>
<feature type="compositionally biased region" description="Pro residues" evidence="1">
    <location>
        <begin position="1742"/>
        <end position="1751"/>
    </location>
</feature>
<feature type="compositionally biased region" description="Low complexity" evidence="1">
    <location>
        <begin position="351"/>
        <end position="362"/>
    </location>
</feature>
<protein>
    <submittedName>
        <fullName evidence="2">Uncharacterized protein</fullName>
    </submittedName>
</protein>
<feature type="compositionally biased region" description="Basic and acidic residues" evidence="1">
    <location>
        <begin position="87"/>
        <end position="97"/>
    </location>
</feature>
<feature type="compositionally biased region" description="Pro residues" evidence="1">
    <location>
        <begin position="2377"/>
        <end position="2389"/>
    </location>
</feature>
<feature type="compositionally biased region" description="Pro residues" evidence="1">
    <location>
        <begin position="2044"/>
        <end position="2060"/>
    </location>
</feature>
<dbReference type="InParanoid" id="A0A4V3SHZ1"/>
<feature type="compositionally biased region" description="Polar residues" evidence="1">
    <location>
        <begin position="775"/>
        <end position="787"/>
    </location>
</feature>
<feature type="compositionally biased region" description="Polar residues" evidence="1">
    <location>
        <begin position="1810"/>
        <end position="1848"/>
    </location>
</feature>
<feature type="compositionally biased region" description="Polar residues" evidence="1">
    <location>
        <begin position="123"/>
        <end position="133"/>
    </location>
</feature>
<accession>A0A4V3SHZ1</accession>